<dbReference type="Proteomes" id="UP000005512">
    <property type="component" value="Unassembled WGS sequence"/>
</dbReference>
<evidence type="ECO:0000313" key="7">
    <source>
        <dbReference type="EMBL" id="EFB73033.1"/>
    </source>
</evidence>
<dbReference type="Pfam" id="PF06511">
    <property type="entry name" value="T3SS_TC"/>
    <property type="match status" value="1"/>
</dbReference>
<gene>
    <name evidence="7" type="ORF">PROVRUST_05832</name>
</gene>
<dbReference type="EMBL" id="ABXV02000017">
    <property type="protein sequence ID" value="EFB73033.1"/>
    <property type="molecule type" value="Genomic_DNA"/>
</dbReference>
<evidence type="ECO:0000313" key="8">
    <source>
        <dbReference type="Proteomes" id="UP000005512"/>
    </source>
</evidence>
<evidence type="ECO:0000256" key="3">
    <source>
        <dbReference type="ARBA" id="ARBA00022525"/>
    </source>
</evidence>
<dbReference type="HOGENOM" id="CLU_068474_0_0_6"/>
<sequence>MMMDTFSLTSYAHSPLLKGGKPVESQTQVNTSVRDAGLSPLDAQGDAYQQATQHFQQLGYDVALEPYQERAVSSDIERLNDQIKDVKRRSKRAVDRYNQASRHIADAVADGRPHVQGISNLIENIHSGYQKKYGEVVKASTQYMQDVNTAVGKMSQYITAGSDGKIQLKPEALLQDMDKMISKYSGKSYSGSDPGAYFGGWSADFSNATPLTAIKGTQEEFEFWDKKLSGQGFIVEYKNNEIKIYPDMKPIAEMYYSVTHSSATWNGSDIMSQELQSLQTAIDAQKNAVNSSVSRLLETFRQDNSHFETLVQLLIQLIKDLNQNNNSLINM</sequence>
<accession>D1P114</accession>
<comment type="caution">
    <text evidence="7">The sequence shown here is derived from an EMBL/GenBank/DDBJ whole genome shotgun (WGS) entry which is preliminary data.</text>
</comment>
<protein>
    <submittedName>
        <fullName evidence="7">Uncharacterized protein</fullName>
    </submittedName>
</protein>
<dbReference type="eggNOG" id="ENOG5033WX1">
    <property type="taxonomic scope" value="Bacteria"/>
</dbReference>
<keyword evidence="8" id="KW-1185">Reference proteome</keyword>
<keyword evidence="4" id="KW-0843">Virulence</keyword>
<keyword evidence="5 6" id="KW-0175">Coiled coil</keyword>
<evidence type="ECO:0000256" key="4">
    <source>
        <dbReference type="ARBA" id="ARBA00023026"/>
    </source>
</evidence>
<name>D1P114_9GAMM</name>
<comment type="similarity">
    <text evidence="2">Belongs to the invasin protein D family.</text>
</comment>
<keyword evidence="3" id="KW-0964">Secreted</keyword>
<dbReference type="AlphaFoldDB" id="D1P114"/>
<feature type="coiled-coil region" evidence="6">
    <location>
        <begin position="69"/>
        <end position="96"/>
    </location>
</feature>
<dbReference type="InterPro" id="IPR009483">
    <property type="entry name" value="IpaD/BipD/SipD"/>
</dbReference>
<evidence type="ECO:0000256" key="5">
    <source>
        <dbReference type="ARBA" id="ARBA00023054"/>
    </source>
</evidence>
<organism evidence="7 8">
    <name type="scientific">Providencia rustigianii DSM 4541</name>
    <dbReference type="NCBI Taxonomy" id="500637"/>
    <lineage>
        <taxon>Bacteria</taxon>
        <taxon>Pseudomonadati</taxon>
        <taxon>Pseudomonadota</taxon>
        <taxon>Gammaproteobacteria</taxon>
        <taxon>Enterobacterales</taxon>
        <taxon>Morganellaceae</taxon>
        <taxon>Providencia</taxon>
    </lineage>
</organism>
<reference evidence="7" key="1">
    <citation type="submission" date="2009-12" db="EMBL/GenBank/DDBJ databases">
        <authorList>
            <person name="Weinstock G."/>
            <person name="Sodergren E."/>
            <person name="Clifton S."/>
            <person name="Fulton L."/>
            <person name="Fulton B."/>
            <person name="Courtney L."/>
            <person name="Fronick C."/>
            <person name="Harrison M."/>
            <person name="Strong C."/>
            <person name="Farmer C."/>
            <person name="Delahaunty K."/>
            <person name="Markovic C."/>
            <person name="Hall O."/>
            <person name="Minx P."/>
            <person name="Tomlinson C."/>
            <person name="Mitreva M."/>
            <person name="Nelson J."/>
            <person name="Hou S."/>
            <person name="Wollam A."/>
            <person name="Pepin K.H."/>
            <person name="Johnson M."/>
            <person name="Bhonagiri V."/>
            <person name="Nash W.E."/>
            <person name="Warren W."/>
            <person name="Chinwalla A."/>
            <person name="Mardis E.R."/>
            <person name="Wilson R.K."/>
        </authorList>
    </citation>
    <scope>NUCLEOTIDE SEQUENCE [LARGE SCALE GENOMIC DNA]</scope>
    <source>
        <strain evidence="7">DSM 4541</strain>
    </source>
</reference>
<comment type="subcellular location">
    <subcellularLocation>
        <location evidence="1">Secreted</location>
    </subcellularLocation>
</comment>
<evidence type="ECO:0000256" key="6">
    <source>
        <dbReference type="SAM" id="Coils"/>
    </source>
</evidence>
<dbReference type="STRING" id="500637.PROVRUST_05832"/>
<dbReference type="Gene3D" id="1.20.1710.10">
    <property type="entry name" value="IpaD-like"/>
    <property type="match status" value="1"/>
</dbReference>
<evidence type="ECO:0000256" key="1">
    <source>
        <dbReference type="ARBA" id="ARBA00004613"/>
    </source>
</evidence>
<proteinExistence type="inferred from homology"/>
<dbReference type="SUPFAM" id="SSF140693">
    <property type="entry name" value="IpaD-like"/>
    <property type="match status" value="1"/>
</dbReference>
<dbReference type="GO" id="GO:0005576">
    <property type="term" value="C:extracellular region"/>
    <property type="evidence" value="ECO:0007669"/>
    <property type="project" value="UniProtKB-SubCell"/>
</dbReference>
<evidence type="ECO:0000256" key="2">
    <source>
        <dbReference type="ARBA" id="ARBA00007741"/>
    </source>
</evidence>
<dbReference type="InterPro" id="IPR036708">
    <property type="entry name" value="BipD-like_sf"/>
</dbReference>